<comment type="cofactor">
    <cofactor evidence="16">
        <name>Mg(2+)</name>
        <dbReference type="ChEBI" id="CHEBI:18420"/>
    </cofactor>
    <text evidence="16">Binds 2 magnesium ions per subunit.</text>
</comment>
<keyword evidence="19" id="KW-1185">Reference proteome</keyword>
<comment type="subcellular location">
    <subcellularLocation>
        <location evidence="1 16">Cytoplasm</location>
    </subcellularLocation>
</comment>
<dbReference type="Gene3D" id="3.40.1170.60">
    <property type="match status" value="1"/>
</dbReference>
<dbReference type="InterPro" id="IPR036775">
    <property type="entry name" value="DNA_pol_Y-fam_lit_finger_sf"/>
</dbReference>
<dbReference type="CDD" id="cd03586">
    <property type="entry name" value="PolY_Pol_IV_kappa"/>
    <property type="match status" value="1"/>
</dbReference>
<dbReference type="SUPFAM" id="SSF100879">
    <property type="entry name" value="Lesion bypass DNA polymerase (Y-family), little finger domain"/>
    <property type="match status" value="1"/>
</dbReference>
<keyword evidence="11 16" id="KW-0460">Magnesium</keyword>
<keyword evidence="5 16" id="KW-0963">Cytoplasm</keyword>
<accession>A0A401U734</accession>
<evidence type="ECO:0000256" key="16">
    <source>
        <dbReference type="HAMAP-Rule" id="MF_01113"/>
    </source>
</evidence>
<dbReference type="SUPFAM" id="SSF56672">
    <property type="entry name" value="DNA/RNA polymerases"/>
    <property type="match status" value="1"/>
</dbReference>
<dbReference type="GO" id="GO:0006261">
    <property type="term" value="P:DNA-templated DNA replication"/>
    <property type="evidence" value="ECO:0007669"/>
    <property type="project" value="UniProtKB-UniRule"/>
</dbReference>
<evidence type="ECO:0000256" key="15">
    <source>
        <dbReference type="ARBA" id="ARBA00049244"/>
    </source>
</evidence>
<keyword evidence="8 16" id="KW-0235">DNA replication</keyword>
<keyword evidence="13 16" id="KW-0238">DNA-binding</keyword>
<evidence type="ECO:0000256" key="12">
    <source>
        <dbReference type="ARBA" id="ARBA00022932"/>
    </source>
</evidence>
<evidence type="ECO:0000256" key="2">
    <source>
        <dbReference type="ARBA" id="ARBA00010945"/>
    </source>
</evidence>
<dbReference type="PROSITE" id="PS50173">
    <property type="entry name" value="UMUC"/>
    <property type="match status" value="1"/>
</dbReference>
<dbReference type="InterPro" id="IPR024728">
    <property type="entry name" value="PolY_HhH_motif"/>
</dbReference>
<keyword evidence="9 16" id="KW-0479">Metal-binding</keyword>
<dbReference type="GO" id="GO:0003684">
    <property type="term" value="F:damaged DNA binding"/>
    <property type="evidence" value="ECO:0007669"/>
    <property type="project" value="InterPro"/>
</dbReference>
<keyword evidence="6 16" id="KW-0808">Transferase</keyword>
<dbReference type="Proteomes" id="UP000288227">
    <property type="component" value="Unassembled WGS sequence"/>
</dbReference>
<dbReference type="Pfam" id="PF00817">
    <property type="entry name" value="IMS"/>
    <property type="match status" value="1"/>
</dbReference>
<gene>
    <name evidence="16" type="primary">dinB</name>
    <name evidence="18" type="ORF">SanaruYs_08980</name>
</gene>
<organism evidence="18 19">
    <name type="scientific">Chryseotalea sanaruensis</name>
    <dbReference type="NCBI Taxonomy" id="2482724"/>
    <lineage>
        <taxon>Bacteria</taxon>
        <taxon>Pseudomonadati</taxon>
        <taxon>Bacteroidota</taxon>
        <taxon>Cytophagia</taxon>
        <taxon>Cytophagales</taxon>
        <taxon>Chryseotaleaceae</taxon>
        <taxon>Chryseotalea</taxon>
    </lineage>
</organism>
<proteinExistence type="inferred from homology"/>
<feature type="site" description="Substrate discrimination" evidence="16">
    <location>
        <position position="21"/>
    </location>
</feature>
<evidence type="ECO:0000256" key="6">
    <source>
        <dbReference type="ARBA" id="ARBA00022679"/>
    </source>
</evidence>
<keyword evidence="10 16" id="KW-0227">DNA damage</keyword>
<evidence type="ECO:0000256" key="10">
    <source>
        <dbReference type="ARBA" id="ARBA00022763"/>
    </source>
</evidence>
<reference evidence="18 19" key="1">
    <citation type="submission" date="2018-11" db="EMBL/GenBank/DDBJ databases">
        <title>Chryseotalea sanarue gen. nov., sp., nov., a member of the family Cytophagaceae, isolated from a brackish lake in Hamamatsu Japan.</title>
        <authorList>
            <person name="Maejima Y."/>
            <person name="Iino T."/>
            <person name="Muraguchi Y."/>
            <person name="Fukuda K."/>
            <person name="Ohkuma M."/>
            <person name="Moriuchi R."/>
            <person name="Dohra H."/>
            <person name="Kimbara K."/>
            <person name="Shintani M."/>
        </authorList>
    </citation>
    <scope>NUCLEOTIDE SEQUENCE [LARGE SCALE GENOMIC DNA]</scope>
    <source>
        <strain evidence="18 19">Ys</strain>
    </source>
</reference>
<evidence type="ECO:0000256" key="7">
    <source>
        <dbReference type="ARBA" id="ARBA00022695"/>
    </source>
</evidence>
<protein>
    <recommendedName>
        <fullName evidence="16">DNA polymerase IV</fullName>
        <shortName evidence="16">Pol IV</shortName>
        <ecNumber evidence="16">2.7.7.7</ecNumber>
    </recommendedName>
</protein>
<evidence type="ECO:0000256" key="1">
    <source>
        <dbReference type="ARBA" id="ARBA00004496"/>
    </source>
</evidence>
<dbReference type="GO" id="GO:0042276">
    <property type="term" value="P:error-prone translesion synthesis"/>
    <property type="evidence" value="ECO:0007669"/>
    <property type="project" value="TreeGrafter"/>
</dbReference>
<dbReference type="InterPro" id="IPR022880">
    <property type="entry name" value="DNApol_IV"/>
</dbReference>
<evidence type="ECO:0000259" key="17">
    <source>
        <dbReference type="PROSITE" id="PS50173"/>
    </source>
</evidence>
<dbReference type="Gene3D" id="3.30.1490.100">
    <property type="entry name" value="DNA polymerase, Y-family, little finger domain"/>
    <property type="match status" value="1"/>
</dbReference>
<dbReference type="EMBL" id="BHXQ01000002">
    <property type="protein sequence ID" value="GCC50680.1"/>
    <property type="molecule type" value="Genomic_DNA"/>
</dbReference>
<name>A0A401U734_9BACT</name>
<comment type="catalytic activity">
    <reaction evidence="15 16">
        <text>DNA(n) + a 2'-deoxyribonucleoside 5'-triphosphate = DNA(n+1) + diphosphate</text>
        <dbReference type="Rhea" id="RHEA:22508"/>
        <dbReference type="Rhea" id="RHEA-COMP:17339"/>
        <dbReference type="Rhea" id="RHEA-COMP:17340"/>
        <dbReference type="ChEBI" id="CHEBI:33019"/>
        <dbReference type="ChEBI" id="CHEBI:61560"/>
        <dbReference type="ChEBI" id="CHEBI:173112"/>
        <dbReference type="EC" id="2.7.7.7"/>
    </reaction>
</comment>
<keyword evidence="14 16" id="KW-0234">DNA repair</keyword>
<dbReference type="Gene3D" id="1.10.150.20">
    <property type="entry name" value="5' to 3' exonuclease, C-terminal subdomain"/>
    <property type="match status" value="1"/>
</dbReference>
<dbReference type="HAMAP" id="MF_01113">
    <property type="entry name" value="DNApol_IV"/>
    <property type="match status" value="1"/>
</dbReference>
<evidence type="ECO:0000256" key="5">
    <source>
        <dbReference type="ARBA" id="ARBA00022490"/>
    </source>
</evidence>
<evidence type="ECO:0000256" key="8">
    <source>
        <dbReference type="ARBA" id="ARBA00022705"/>
    </source>
</evidence>
<evidence type="ECO:0000256" key="9">
    <source>
        <dbReference type="ARBA" id="ARBA00022723"/>
    </source>
</evidence>
<dbReference type="OrthoDB" id="9808813at2"/>
<sequence length="368" mass="41579">MEEAIVKPFRKIIHVDMDAFYASIEQRDFPEYRGKPIVVGGSPEGRGGVVATASYEARKFGVRSAMPSKKAKQLCPQVIFVYPRFAVYKEVSYKIREIFQRYTDLIEPLSLDEAYLDVTEDKLGIGSAIEIATQIKDAINSELQLTASAGISINKFVAKIASDMNKPNGLTFIGPSRVENFIEKLPVEKFFGVGKVTAEKMKGMNLHTGADLKKLKETELIKHFGKAGRFYYKIVRGEDNRPVKPDREAKSVGAEDTFPYDLTDVEEMVIQLKKLSVLVVNRLQKQELKGRTITLKVKYHDFKQITRSRSFLNGIDDEETILETVLSLLQQTETENVKVRLLGISLSNFNDVKINSIQELPNDQLTLF</sequence>
<dbReference type="Pfam" id="PF11798">
    <property type="entry name" value="IMS_HHH"/>
    <property type="match status" value="1"/>
</dbReference>
<dbReference type="GO" id="GO:0006281">
    <property type="term" value="P:DNA repair"/>
    <property type="evidence" value="ECO:0007669"/>
    <property type="project" value="UniProtKB-UniRule"/>
</dbReference>
<dbReference type="GO" id="GO:0000287">
    <property type="term" value="F:magnesium ion binding"/>
    <property type="evidence" value="ECO:0007669"/>
    <property type="project" value="UniProtKB-UniRule"/>
</dbReference>
<comment type="similarity">
    <text evidence="2 16">Belongs to the DNA polymerase type-Y family.</text>
</comment>
<evidence type="ECO:0000256" key="11">
    <source>
        <dbReference type="ARBA" id="ARBA00022842"/>
    </source>
</evidence>
<dbReference type="GO" id="GO:0009432">
    <property type="term" value="P:SOS response"/>
    <property type="evidence" value="ECO:0007669"/>
    <property type="project" value="UniProtKB-ARBA"/>
</dbReference>
<comment type="function">
    <text evidence="16">Poorly processive, error-prone DNA polymerase involved in untargeted mutagenesis. Copies undamaged DNA at stalled replication forks, which arise in vivo from mismatched or misaligned primer ends. These misaligned primers can be extended by PolIV. Exhibits no 3'-5' exonuclease (proofreading) activity. May be involved in translesional synthesis, in conjunction with the beta clamp from PolIII.</text>
</comment>
<evidence type="ECO:0000313" key="19">
    <source>
        <dbReference type="Proteomes" id="UP000288227"/>
    </source>
</evidence>
<dbReference type="RefSeq" id="WP_127121351.1">
    <property type="nucleotide sequence ID" value="NZ_BHXQ01000002.1"/>
</dbReference>
<dbReference type="FunFam" id="3.30.1490.100:FF:000004">
    <property type="entry name" value="DNA polymerase IV"/>
    <property type="match status" value="1"/>
</dbReference>
<dbReference type="AlphaFoldDB" id="A0A401U734"/>
<dbReference type="Gene3D" id="3.30.70.270">
    <property type="match status" value="1"/>
</dbReference>
<dbReference type="InterPro" id="IPR043128">
    <property type="entry name" value="Rev_trsase/Diguanyl_cyclase"/>
</dbReference>
<dbReference type="GO" id="GO:0003887">
    <property type="term" value="F:DNA-directed DNA polymerase activity"/>
    <property type="evidence" value="ECO:0007669"/>
    <property type="project" value="UniProtKB-UniRule"/>
</dbReference>
<dbReference type="InterPro" id="IPR001126">
    <property type="entry name" value="UmuC"/>
</dbReference>
<comment type="subunit">
    <text evidence="3 16">Monomer.</text>
</comment>
<dbReference type="InterPro" id="IPR043502">
    <property type="entry name" value="DNA/RNA_pol_sf"/>
</dbReference>
<evidence type="ECO:0000256" key="13">
    <source>
        <dbReference type="ARBA" id="ARBA00023125"/>
    </source>
</evidence>
<feature type="binding site" evidence="16">
    <location>
        <position position="112"/>
    </location>
    <ligand>
        <name>Mg(2+)</name>
        <dbReference type="ChEBI" id="CHEBI:18420"/>
    </ligand>
</feature>
<dbReference type="PANTHER" id="PTHR11076">
    <property type="entry name" value="DNA REPAIR POLYMERASE UMUC / TRANSFERASE FAMILY MEMBER"/>
    <property type="match status" value="1"/>
</dbReference>
<evidence type="ECO:0000256" key="14">
    <source>
        <dbReference type="ARBA" id="ARBA00023204"/>
    </source>
</evidence>
<dbReference type="Pfam" id="PF11799">
    <property type="entry name" value="IMS_C"/>
    <property type="match status" value="1"/>
</dbReference>
<evidence type="ECO:0000256" key="4">
    <source>
        <dbReference type="ARBA" id="ARBA00022457"/>
    </source>
</evidence>
<feature type="domain" description="UmuC" evidence="17">
    <location>
        <begin position="12"/>
        <end position="194"/>
    </location>
</feature>
<feature type="binding site" evidence="16">
    <location>
        <position position="16"/>
    </location>
    <ligand>
        <name>Mg(2+)</name>
        <dbReference type="ChEBI" id="CHEBI:18420"/>
    </ligand>
</feature>
<keyword evidence="4 16" id="KW-0515">Mutator protein</keyword>
<dbReference type="InterPro" id="IPR017961">
    <property type="entry name" value="DNA_pol_Y-fam_little_finger"/>
</dbReference>
<evidence type="ECO:0000256" key="3">
    <source>
        <dbReference type="ARBA" id="ARBA00011245"/>
    </source>
</evidence>
<evidence type="ECO:0000313" key="18">
    <source>
        <dbReference type="EMBL" id="GCC50680.1"/>
    </source>
</evidence>
<dbReference type="EC" id="2.7.7.7" evidence="16"/>
<keyword evidence="12 16" id="KW-0239">DNA-directed DNA polymerase</keyword>
<comment type="caution">
    <text evidence="18">The sequence shown here is derived from an EMBL/GenBank/DDBJ whole genome shotgun (WGS) entry which is preliminary data.</text>
</comment>
<dbReference type="FunFam" id="1.10.150.20:FF:000019">
    <property type="entry name" value="DNA polymerase IV"/>
    <property type="match status" value="1"/>
</dbReference>
<dbReference type="GO" id="GO:0005829">
    <property type="term" value="C:cytosol"/>
    <property type="evidence" value="ECO:0007669"/>
    <property type="project" value="TreeGrafter"/>
</dbReference>
<dbReference type="PANTHER" id="PTHR11076:SF33">
    <property type="entry name" value="DNA POLYMERASE KAPPA"/>
    <property type="match status" value="1"/>
</dbReference>
<keyword evidence="7 16" id="KW-0548">Nucleotidyltransferase</keyword>
<dbReference type="InterPro" id="IPR050116">
    <property type="entry name" value="DNA_polymerase-Y"/>
</dbReference>
<feature type="active site" evidence="16">
    <location>
        <position position="113"/>
    </location>
</feature>
<dbReference type="FunFam" id="3.40.1170.60:FF:000001">
    <property type="entry name" value="DNA polymerase IV"/>
    <property type="match status" value="1"/>
</dbReference>
<dbReference type="NCBIfam" id="NF002677">
    <property type="entry name" value="PRK02406.1"/>
    <property type="match status" value="1"/>
</dbReference>